<evidence type="ECO:0000313" key="2">
    <source>
        <dbReference type="Proteomes" id="UP001210978"/>
    </source>
</evidence>
<proteinExistence type="predicted"/>
<dbReference type="Proteomes" id="UP001210978">
    <property type="component" value="Chromosome"/>
</dbReference>
<reference evidence="1 2" key="1">
    <citation type="submission" date="2023-01" db="EMBL/GenBank/DDBJ databases">
        <title>Complete genome of Chryseobacterium camelliae VAN22-5A.</title>
        <authorList>
            <person name="Zong G."/>
            <person name="Cao G."/>
        </authorList>
    </citation>
    <scope>NUCLEOTIDE SEQUENCE [LARGE SCALE GENOMIC DNA]</scope>
    <source>
        <strain evidence="1 2">VAN22-5A</strain>
    </source>
</reference>
<name>A0ABY7QNE5_9FLAO</name>
<dbReference type="RefSeq" id="WP_271148569.1">
    <property type="nucleotide sequence ID" value="NZ_CP115859.1"/>
</dbReference>
<dbReference type="EMBL" id="CP115859">
    <property type="protein sequence ID" value="WBV60233.1"/>
    <property type="molecule type" value="Genomic_DNA"/>
</dbReference>
<organism evidence="1 2">
    <name type="scientific">Chryseobacterium camelliae</name>
    <dbReference type="NCBI Taxonomy" id="1265445"/>
    <lineage>
        <taxon>Bacteria</taxon>
        <taxon>Pseudomonadati</taxon>
        <taxon>Bacteroidota</taxon>
        <taxon>Flavobacteriia</taxon>
        <taxon>Flavobacteriales</taxon>
        <taxon>Weeksellaceae</taxon>
        <taxon>Chryseobacterium group</taxon>
        <taxon>Chryseobacterium</taxon>
    </lineage>
</organism>
<protein>
    <submittedName>
        <fullName evidence="1">Uncharacterized protein</fullName>
    </submittedName>
</protein>
<accession>A0ABY7QNE5</accession>
<sequence length="77" mass="8971">MGTVREVVLSNRSMFYKLNKCGIKNIETALDYLSIYEQYESHKHIESCQERKKVVAAFCKVTVRTVEIALQTMKRVI</sequence>
<keyword evidence="2" id="KW-1185">Reference proteome</keyword>
<gene>
    <name evidence="1" type="ORF">PFY12_14490</name>
</gene>
<evidence type="ECO:0000313" key="1">
    <source>
        <dbReference type="EMBL" id="WBV60233.1"/>
    </source>
</evidence>